<gene>
    <name evidence="1" type="ORF">DME_LOCUS9322</name>
</gene>
<accession>A0A0N4UEC9</accession>
<dbReference type="EMBL" id="UYYG01001180">
    <property type="protein sequence ID" value="VDN59349.1"/>
    <property type="molecule type" value="Genomic_DNA"/>
</dbReference>
<dbReference type="OrthoDB" id="5824332at2759"/>
<name>A0A0N4UEC9_DRAME</name>
<evidence type="ECO:0000313" key="3">
    <source>
        <dbReference type="Proteomes" id="UP000274756"/>
    </source>
</evidence>
<proteinExistence type="predicted"/>
<dbReference type="Proteomes" id="UP000038040">
    <property type="component" value="Unplaced"/>
</dbReference>
<organism evidence="2 4">
    <name type="scientific">Dracunculus medinensis</name>
    <name type="common">Guinea worm</name>
    <dbReference type="NCBI Taxonomy" id="318479"/>
    <lineage>
        <taxon>Eukaryota</taxon>
        <taxon>Metazoa</taxon>
        <taxon>Ecdysozoa</taxon>
        <taxon>Nematoda</taxon>
        <taxon>Chromadorea</taxon>
        <taxon>Rhabditida</taxon>
        <taxon>Spirurina</taxon>
        <taxon>Dracunculoidea</taxon>
        <taxon>Dracunculidae</taxon>
        <taxon>Dracunculus</taxon>
    </lineage>
</organism>
<evidence type="ECO:0000313" key="4">
    <source>
        <dbReference type="WBParaSite" id="DME_0000572901-mRNA-1"/>
    </source>
</evidence>
<reference evidence="4" key="1">
    <citation type="submission" date="2017-02" db="UniProtKB">
        <authorList>
            <consortium name="WormBaseParasite"/>
        </authorList>
    </citation>
    <scope>IDENTIFICATION</scope>
</reference>
<dbReference type="AlphaFoldDB" id="A0A0N4UEC9"/>
<evidence type="ECO:0000313" key="1">
    <source>
        <dbReference type="EMBL" id="VDN59349.1"/>
    </source>
</evidence>
<dbReference type="WBParaSite" id="DME_0000572901-mRNA-1">
    <property type="protein sequence ID" value="DME_0000572901-mRNA-1"/>
    <property type="gene ID" value="DME_0000572901"/>
</dbReference>
<keyword evidence="3" id="KW-1185">Reference proteome</keyword>
<sequence>MAKETDLKIYFICEIMVKYSTDDSEEFYNERFVWDWPFCEDRLAKCFLTKEKFFACLPFSSGGTGESRGSTKKFENFSSSNTSWSIGLCNDGEFGTYFWRIEIEIMPRLNMLILNAWRDVTRSNDKGKRLRRIRKVYRLPYHYDVSTLKTYNYDWAFCIEASRKVDARNRPIPIKRSASIF</sequence>
<dbReference type="Proteomes" id="UP000274756">
    <property type="component" value="Unassembled WGS sequence"/>
</dbReference>
<reference evidence="1 3" key="2">
    <citation type="submission" date="2018-11" db="EMBL/GenBank/DDBJ databases">
        <authorList>
            <consortium name="Pathogen Informatics"/>
        </authorList>
    </citation>
    <scope>NUCLEOTIDE SEQUENCE [LARGE SCALE GENOMIC DNA]</scope>
</reference>
<protein>
    <submittedName>
        <fullName evidence="4">MATH domain-containing protein</fullName>
    </submittedName>
</protein>
<evidence type="ECO:0000313" key="2">
    <source>
        <dbReference type="Proteomes" id="UP000038040"/>
    </source>
</evidence>